<comment type="caution">
    <text evidence="2">The sequence shown here is derived from an EMBL/GenBank/DDBJ whole genome shotgun (WGS) entry which is preliminary data.</text>
</comment>
<organism evidence="2 3">
    <name type="scientific">Pyricularia grisea</name>
    <name type="common">Crabgrass-specific blast fungus</name>
    <name type="synonym">Magnaporthe grisea</name>
    <dbReference type="NCBI Taxonomy" id="148305"/>
    <lineage>
        <taxon>Eukaryota</taxon>
        <taxon>Fungi</taxon>
        <taxon>Dikarya</taxon>
        <taxon>Ascomycota</taxon>
        <taxon>Pezizomycotina</taxon>
        <taxon>Sordariomycetes</taxon>
        <taxon>Sordariomycetidae</taxon>
        <taxon>Magnaporthales</taxon>
        <taxon>Pyriculariaceae</taxon>
        <taxon>Pyricularia</taxon>
    </lineage>
</organism>
<sequence length="77" mass="9021">MYTWTVTWTRRRYDGPEEYPYGDLVEVDEEDYWEDSDSEPDEDVDLVALGPKSKLPEKENEAEADKDGDDETKDVQD</sequence>
<feature type="compositionally biased region" description="Acidic residues" evidence="1">
    <location>
        <begin position="66"/>
        <end position="77"/>
    </location>
</feature>
<keyword evidence="3" id="KW-1185">Reference proteome</keyword>
<accession>A0ABQ8P1B4</accession>
<evidence type="ECO:0000313" key="2">
    <source>
        <dbReference type="EMBL" id="KAI6304891.1"/>
    </source>
</evidence>
<feature type="compositionally biased region" description="Acidic residues" evidence="1">
    <location>
        <begin position="31"/>
        <end position="45"/>
    </location>
</feature>
<name>A0ABQ8P1B4_PYRGI</name>
<evidence type="ECO:0000256" key="1">
    <source>
        <dbReference type="SAM" id="MobiDB-lite"/>
    </source>
</evidence>
<reference evidence="2" key="1">
    <citation type="submission" date="2021-01" db="EMBL/GenBank/DDBJ databases">
        <title>Deciphering the adaptive evolutionary patterns associated with biogeogrpahic diversity in the finger millet blast pathogen Magnaporthe oryzae in Eastern Africa.</title>
        <authorList>
            <person name="Onyema G."/>
            <person name="Shittu T.A."/>
            <person name="Dodsworth S."/>
            <person name="Devilliers S."/>
            <person name="Muthumeenakshi S."/>
            <person name="Sreenivasaprasad S."/>
        </authorList>
    </citation>
    <scope>NUCLEOTIDE SEQUENCE</scope>
    <source>
        <strain evidence="2">D15/s37</strain>
    </source>
</reference>
<proteinExistence type="predicted"/>
<evidence type="ECO:0000313" key="3">
    <source>
        <dbReference type="Proteomes" id="UP001059893"/>
    </source>
</evidence>
<gene>
    <name evidence="2" type="ORF">MCOR33_000014</name>
</gene>
<dbReference type="Proteomes" id="UP001059893">
    <property type="component" value="Unassembled WGS sequence"/>
</dbReference>
<dbReference type="EMBL" id="JABSND010000001">
    <property type="protein sequence ID" value="KAI6304891.1"/>
    <property type="molecule type" value="Genomic_DNA"/>
</dbReference>
<feature type="region of interest" description="Disordered" evidence="1">
    <location>
        <begin position="31"/>
        <end position="77"/>
    </location>
</feature>
<protein>
    <submittedName>
        <fullName evidence="2">Uncharacterized protein</fullName>
    </submittedName>
</protein>
<feature type="compositionally biased region" description="Basic and acidic residues" evidence="1">
    <location>
        <begin position="54"/>
        <end position="65"/>
    </location>
</feature>